<evidence type="ECO:0008006" key="3">
    <source>
        <dbReference type="Google" id="ProtNLM"/>
    </source>
</evidence>
<dbReference type="AlphaFoldDB" id="A0A0G1U2Y4"/>
<evidence type="ECO:0000313" key="1">
    <source>
        <dbReference type="EMBL" id="KKU88424.1"/>
    </source>
</evidence>
<dbReference type="EMBL" id="LCOY01000007">
    <property type="protein sequence ID" value="KKU88424.1"/>
    <property type="molecule type" value="Genomic_DNA"/>
</dbReference>
<name>A0A0G1U2Y4_9BACT</name>
<reference evidence="1 2" key="1">
    <citation type="journal article" date="2015" name="Nature">
        <title>rRNA introns, odd ribosomes, and small enigmatic genomes across a large radiation of phyla.</title>
        <authorList>
            <person name="Brown C.T."/>
            <person name="Hug L.A."/>
            <person name="Thomas B.C."/>
            <person name="Sharon I."/>
            <person name="Castelle C.J."/>
            <person name="Singh A."/>
            <person name="Wilkins M.J."/>
            <person name="Williams K.H."/>
            <person name="Banfield J.F."/>
        </authorList>
    </citation>
    <scope>NUCLEOTIDE SEQUENCE [LARGE SCALE GENOMIC DNA]</scope>
</reference>
<dbReference type="InterPro" id="IPR035940">
    <property type="entry name" value="CAP_sf"/>
</dbReference>
<evidence type="ECO:0000313" key="2">
    <source>
        <dbReference type="Proteomes" id="UP000034739"/>
    </source>
</evidence>
<accession>A0A0G1U2Y4</accession>
<organism evidence="1 2">
    <name type="scientific">Candidatus Gottesmanbacteria bacterium GW2011_GWA2_47_9</name>
    <dbReference type="NCBI Taxonomy" id="1618445"/>
    <lineage>
        <taxon>Bacteria</taxon>
        <taxon>Candidatus Gottesmaniibacteriota</taxon>
    </lineage>
</organism>
<protein>
    <recommendedName>
        <fullName evidence="3">SCP domain-containing protein</fullName>
    </recommendedName>
</protein>
<gene>
    <name evidence="1" type="ORF">UY16_C0007G0005</name>
</gene>
<dbReference type="Proteomes" id="UP000034739">
    <property type="component" value="Unassembled WGS sequence"/>
</dbReference>
<proteinExistence type="predicted"/>
<comment type="caution">
    <text evidence="1">The sequence shown here is derived from an EMBL/GenBank/DDBJ whole genome shotgun (WGS) entry which is preliminary data.</text>
</comment>
<dbReference type="Gene3D" id="3.40.33.10">
    <property type="entry name" value="CAP"/>
    <property type="match status" value="1"/>
</dbReference>
<sequence length="244" mass="27291">MYALGLILLTSVIFVLANVVNPLVNKVEPIPTYPASIALPSPSPTATPTPMPVARVNTANTQQIECVGPDGVHFKTTQQACDDLNNFWKNPNQPRPTVVDDGWERKKVDEHLTELYIPPDDHMSTADELFEAANNYRKAQNLPVYEKNEVLCSIAQSRAIEQEKLGRLDNHEGFKKYYDNQTSFWVIDEVLFDGAGKPLSGVHIIEYGWDRSLTGHREPFQDRTLTHGCGGIAGYFAVFIFGSR</sequence>